<evidence type="ECO:0000259" key="9">
    <source>
        <dbReference type="SMART" id="SM01280"/>
    </source>
</evidence>
<dbReference type="InterPro" id="IPR040184">
    <property type="entry name" value="Mcm10"/>
</dbReference>
<dbReference type="Gene3D" id="2.40.50.140">
    <property type="entry name" value="Nucleic acid-binding proteins"/>
    <property type="match status" value="1"/>
</dbReference>
<dbReference type="AlphaFoldDB" id="A0A0A1XHM1"/>
<dbReference type="GO" id="GO:0008270">
    <property type="term" value="F:zinc ion binding"/>
    <property type="evidence" value="ECO:0007669"/>
    <property type="project" value="UniProtKB-KW"/>
</dbReference>
<dbReference type="SMART" id="SM01280">
    <property type="entry name" value="Mcm10"/>
    <property type="match status" value="1"/>
</dbReference>
<dbReference type="Pfam" id="PF24863">
    <property type="entry name" value="zf-CCCH_Mcm10"/>
    <property type="match status" value="1"/>
</dbReference>
<comment type="subcellular location">
    <subcellularLocation>
        <location evidence="1">Nucleus</location>
    </subcellularLocation>
</comment>
<dbReference type="CTD" id="55388"/>
<dbReference type="InterPro" id="IPR055065">
    <property type="entry name" value="OB_MCM10"/>
</dbReference>
<evidence type="ECO:0000256" key="2">
    <source>
        <dbReference type="ARBA" id="ARBA00009679"/>
    </source>
</evidence>
<feature type="domain" description="Replication factor Mcm10 C-terminal" evidence="9">
    <location>
        <begin position="300"/>
        <end position="622"/>
    </location>
</feature>
<evidence type="ECO:0000256" key="8">
    <source>
        <dbReference type="ARBA" id="ARBA00023242"/>
    </source>
</evidence>
<sequence length="634" mass="71685">MASGDNNDILLNSEEFSTLDALLAEVDDTVVKSHEPQFYSNRLNKINDDNVENFLLCKFNQYSGKPNDSLSIVSDDIEKDVNNAIQLVKHTTNISNEKDGINKITNGCKYKEAILNEYDNKQVYTDPIFGLRIINPQISSVLLTERMAGRKLVKFDELPRHLEVKTASDWVIAGVLLTKEVKCSSKNSSRFTIWKLSDLQGNMKAITIFLFQNAHNELWKTSAGTCVAILNPSFIEKKSYTQDIANLSIESAKKVLILGKSKDFGVCKAKTKNGNLCTNFINLQESDFCVFHIQKEFKKVARPFAKEKINLNGYRTNQNASNKSAHLGTSNLLQKDKLRLESLNNPNNIKISGNISSNAYTVKSNVPSVPPKSYNYGSASKVDADGKQRKTDLERVKSLYSSMNSSNIFSLPEGAIKFKGTETHQIAKLKAFEVLKKCPIEKINPNSIRGTIGGKKRALEVLNEFTDPKRRKIEEEHNLHISDIFKAGSNHTELVNIRQKQEEDKYFNKLENKEVMEEKMLKTFTINCKAVICKECKYTAFSAADRCKIEKHSLKIIDAVKRFFQCKDCGNRTITLFKLPKFSCSNCKGSRWERSAMVRERKLNDSSIQLSIRGDEEKFLGSTISKMNVNLLVP</sequence>
<organism evidence="10">
    <name type="scientific">Zeugodacus cucurbitae</name>
    <name type="common">Melon fruit fly</name>
    <name type="synonym">Bactrocera cucurbitae</name>
    <dbReference type="NCBI Taxonomy" id="28588"/>
    <lineage>
        <taxon>Eukaryota</taxon>
        <taxon>Metazoa</taxon>
        <taxon>Ecdysozoa</taxon>
        <taxon>Arthropoda</taxon>
        <taxon>Hexapoda</taxon>
        <taxon>Insecta</taxon>
        <taxon>Pterygota</taxon>
        <taxon>Neoptera</taxon>
        <taxon>Endopterygota</taxon>
        <taxon>Diptera</taxon>
        <taxon>Brachycera</taxon>
        <taxon>Muscomorpha</taxon>
        <taxon>Tephritoidea</taxon>
        <taxon>Tephritidae</taxon>
        <taxon>Zeugodacus</taxon>
        <taxon>Zeugodacus</taxon>
    </lineage>
</organism>
<dbReference type="PANTHER" id="PTHR13454">
    <property type="entry name" value="PROTEIN MCM10 HOMOLOG"/>
    <property type="match status" value="1"/>
</dbReference>
<comment type="similarity">
    <text evidence="2">Belongs to the MCM10 family.</text>
</comment>
<evidence type="ECO:0000256" key="4">
    <source>
        <dbReference type="ARBA" id="ARBA00022705"/>
    </source>
</evidence>
<keyword evidence="6" id="KW-0863">Zinc-finger</keyword>
<dbReference type="RefSeq" id="XP_011193574.1">
    <property type="nucleotide sequence ID" value="XM_011195272.3"/>
</dbReference>
<name>A0A0A1XHM1_ZEUCU</name>
<dbReference type="InterPro" id="IPR012340">
    <property type="entry name" value="NA-bd_OB-fold"/>
</dbReference>
<gene>
    <name evidence="10" type="primary">Mcm10_1</name>
    <name evidence="10" type="ORF">g.4738</name>
</gene>
<dbReference type="GeneID" id="105219259"/>
<reference evidence="10" key="2">
    <citation type="journal article" date="2015" name="Gigascience">
        <title>Reconstructing a comprehensive transcriptome assembly of a white-pupal translocated strain of the pest fruit fly Bactrocera cucurbitae.</title>
        <authorList>
            <person name="Sim S.B."/>
            <person name="Calla B."/>
            <person name="Hall B."/>
            <person name="DeRego T."/>
            <person name="Geib S.M."/>
        </authorList>
    </citation>
    <scope>NUCLEOTIDE SEQUENCE</scope>
</reference>
<evidence type="ECO:0000256" key="5">
    <source>
        <dbReference type="ARBA" id="ARBA00022723"/>
    </source>
</evidence>
<keyword evidence="4" id="KW-0235">DNA replication</keyword>
<dbReference type="PANTHER" id="PTHR13454:SF11">
    <property type="entry name" value="PROTEIN MCM10 HOMOLOG"/>
    <property type="match status" value="1"/>
</dbReference>
<proteinExistence type="inferred from homology"/>
<protein>
    <recommendedName>
        <fullName evidence="3">Protein MCM10 homolog</fullName>
    </recommendedName>
</protein>
<accession>A0A0A1XHM1</accession>
<dbReference type="InterPro" id="IPR015408">
    <property type="entry name" value="Znf_Mcm10/DnaG"/>
</dbReference>
<reference evidence="10" key="1">
    <citation type="submission" date="2014-11" db="EMBL/GenBank/DDBJ databases">
        <authorList>
            <person name="Geib S."/>
        </authorList>
    </citation>
    <scope>NUCLEOTIDE SEQUENCE</scope>
</reference>
<keyword evidence="8" id="KW-0539">Nucleus</keyword>
<evidence type="ECO:0000256" key="7">
    <source>
        <dbReference type="ARBA" id="ARBA00022833"/>
    </source>
</evidence>
<keyword evidence="5" id="KW-0479">Metal-binding</keyword>
<evidence type="ECO:0000256" key="1">
    <source>
        <dbReference type="ARBA" id="ARBA00004123"/>
    </source>
</evidence>
<dbReference type="Pfam" id="PF22379">
    <property type="entry name" value="OB_MCM10"/>
    <property type="match status" value="1"/>
</dbReference>
<evidence type="ECO:0000313" key="10">
    <source>
        <dbReference type="EMBL" id="JAD10457.1"/>
    </source>
</evidence>
<dbReference type="InterPro" id="IPR015411">
    <property type="entry name" value="Rep_factor_Mcm10_C"/>
</dbReference>
<dbReference type="Pfam" id="PF09329">
    <property type="entry name" value="zf-primase"/>
    <property type="match status" value="1"/>
</dbReference>
<dbReference type="GO" id="GO:0006270">
    <property type="term" value="P:DNA replication initiation"/>
    <property type="evidence" value="ECO:0007669"/>
    <property type="project" value="InterPro"/>
</dbReference>
<dbReference type="EMBL" id="GBXI01003835">
    <property type="protein sequence ID" value="JAD10457.1"/>
    <property type="molecule type" value="Transcribed_RNA"/>
</dbReference>
<dbReference type="OrthoDB" id="273123at2759"/>
<dbReference type="InterPro" id="IPR056791">
    <property type="entry name" value="Znf_Mcm10_C"/>
</dbReference>
<dbReference type="GO" id="GO:0043596">
    <property type="term" value="C:nuclear replication fork"/>
    <property type="evidence" value="ECO:0007669"/>
    <property type="project" value="TreeGrafter"/>
</dbReference>
<dbReference type="Pfam" id="PF09332">
    <property type="entry name" value="Mcm10"/>
    <property type="match status" value="1"/>
</dbReference>
<dbReference type="GO" id="GO:0003688">
    <property type="term" value="F:DNA replication origin binding"/>
    <property type="evidence" value="ECO:0007669"/>
    <property type="project" value="TreeGrafter"/>
</dbReference>
<evidence type="ECO:0000256" key="3">
    <source>
        <dbReference type="ARBA" id="ARBA00017770"/>
    </source>
</evidence>
<evidence type="ECO:0000256" key="6">
    <source>
        <dbReference type="ARBA" id="ARBA00022771"/>
    </source>
</evidence>
<dbReference type="GO" id="GO:0003697">
    <property type="term" value="F:single-stranded DNA binding"/>
    <property type="evidence" value="ECO:0007669"/>
    <property type="project" value="InterPro"/>
</dbReference>
<keyword evidence="7" id="KW-0862">Zinc</keyword>